<accession>A0A1C7NN45</accession>
<dbReference type="Gene3D" id="3.20.20.370">
    <property type="entry name" value="Glycoside hydrolase/deacetylase"/>
    <property type="match status" value="1"/>
</dbReference>
<dbReference type="GO" id="GO:0046872">
    <property type="term" value="F:metal ion binding"/>
    <property type="evidence" value="ECO:0007669"/>
    <property type="project" value="UniProtKB-KW"/>
</dbReference>
<evidence type="ECO:0000313" key="5">
    <source>
        <dbReference type="EMBL" id="OBZ90543.1"/>
    </source>
</evidence>
<dbReference type="GO" id="GO:0016020">
    <property type="term" value="C:membrane"/>
    <property type="evidence" value="ECO:0007669"/>
    <property type="project" value="TreeGrafter"/>
</dbReference>
<feature type="signal peptide" evidence="3">
    <location>
        <begin position="1"/>
        <end position="18"/>
    </location>
</feature>
<keyword evidence="3" id="KW-0732">Signal</keyword>
<dbReference type="PROSITE" id="PS51677">
    <property type="entry name" value="NODB"/>
    <property type="match status" value="1"/>
</dbReference>
<proteinExistence type="predicted"/>
<sequence length="379" mass="41218">MLTQSIISTALFASIVLAQNVTVPSNPAWLKEIDLSQVPDIPVRPVGSGVCQNATCDGTDNDRCFESCGNAASEDDIFGCPQKNQWALTFDDGPSLLTAKLLDILDQTDVKATFCVTGSQVKKYPEILRRAYLAGHQIASHTYSHPHLMSLTNEQIINEVKSTEEAIKDVLGIRPLYIRPPYGEADTRVKKLLKLMGYKLLLWNVDPTDYSVYQQKDASARIQGSFRLAIDGVDTGLNSHGDPGFISLQHDLYQASIDQVPEIIRTLRSKNFTLMTAAQCQNDINPHYITDDSLKLQPANQTLSAPSTTIATSSIAWTISNAAPTTSSNVIPPPVVVVKENIYKEASFNGSKSTSDAISSITKSALLALALSFASLLTL</sequence>
<evidence type="ECO:0000256" key="3">
    <source>
        <dbReference type="SAM" id="SignalP"/>
    </source>
</evidence>
<keyword evidence="2" id="KW-0378">Hydrolase</keyword>
<dbReference type="AlphaFoldDB" id="A0A1C7NN45"/>
<dbReference type="Proteomes" id="UP000093000">
    <property type="component" value="Unassembled WGS sequence"/>
</dbReference>
<name>A0A1C7NN45_9FUNG</name>
<feature type="domain" description="NodB homology" evidence="4">
    <location>
        <begin position="84"/>
        <end position="275"/>
    </location>
</feature>
<dbReference type="GO" id="GO:0005975">
    <property type="term" value="P:carbohydrate metabolic process"/>
    <property type="evidence" value="ECO:0007669"/>
    <property type="project" value="InterPro"/>
</dbReference>
<dbReference type="InterPro" id="IPR050248">
    <property type="entry name" value="Polysacc_deacetylase_ArnD"/>
</dbReference>
<evidence type="ECO:0000256" key="2">
    <source>
        <dbReference type="ARBA" id="ARBA00022801"/>
    </source>
</evidence>
<organism evidence="5 6">
    <name type="scientific">Choanephora cucurbitarum</name>
    <dbReference type="NCBI Taxonomy" id="101091"/>
    <lineage>
        <taxon>Eukaryota</taxon>
        <taxon>Fungi</taxon>
        <taxon>Fungi incertae sedis</taxon>
        <taxon>Mucoromycota</taxon>
        <taxon>Mucoromycotina</taxon>
        <taxon>Mucoromycetes</taxon>
        <taxon>Mucorales</taxon>
        <taxon>Mucorineae</taxon>
        <taxon>Choanephoraceae</taxon>
        <taxon>Choanephoroideae</taxon>
        <taxon>Choanephora</taxon>
    </lineage>
</organism>
<keyword evidence="1" id="KW-0479">Metal-binding</keyword>
<keyword evidence="6" id="KW-1185">Reference proteome</keyword>
<evidence type="ECO:0000256" key="1">
    <source>
        <dbReference type="ARBA" id="ARBA00022723"/>
    </source>
</evidence>
<evidence type="ECO:0000313" key="6">
    <source>
        <dbReference type="Proteomes" id="UP000093000"/>
    </source>
</evidence>
<dbReference type="GO" id="GO:0004099">
    <property type="term" value="F:chitin deacetylase activity"/>
    <property type="evidence" value="ECO:0007669"/>
    <property type="project" value="UniProtKB-ARBA"/>
</dbReference>
<dbReference type="Pfam" id="PF01522">
    <property type="entry name" value="Polysacc_deac_1"/>
    <property type="match status" value="1"/>
</dbReference>
<dbReference type="InParanoid" id="A0A1C7NN45"/>
<protein>
    <submittedName>
        <fullName evidence="5">Chitin deacetylase</fullName>
    </submittedName>
</protein>
<dbReference type="STRING" id="101091.A0A1C7NN45"/>
<dbReference type="PANTHER" id="PTHR10587:SF133">
    <property type="entry name" value="CHITIN DEACETYLASE 1-RELATED"/>
    <property type="match status" value="1"/>
</dbReference>
<dbReference type="EMBL" id="LUGH01000044">
    <property type="protein sequence ID" value="OBZ90543.1"/>
    <property type="molecule type" value="Genomic_DNA"/>
</dbReference>
<dbReference type="InterPro" id="IPR011330">
    <property type="entry name" value="Glyco_hydro/deAcase_b/a-brl"/>
</dbReference>
<comment type="caution">
    <text evidence="5">The sequence shown here is derived from an EMBL/GenBank/DDBJ whole genome shotgun (WGS) entry which is preliminary data.</text>
</comment>
<dbReference type="GO" id="GO:0009272">
    <property type="term" value="P:fungal-type cell wall biogenesis"/>
    <property type="evidence" value="ECO:0007669"/>
    <property type="project" value="UniProtKB-ARBA"/>
</dbReference>
<dbReference type="SUPFAM" id="SSF88713">
    <property type="entry name" value="Glycoside hydrolase/deacetylase"/>
    <property type="match status" value="1"/>
</dbReference>
<dbReference type="InterPro" id="IPR002509">
    <property type="entry name" value="NODB_dom"/>
</dbReference>
<dbReference type="PANTHER" id="PTHR10587">
    <property type="entry name" value="GLYCOSYL TRANSFERASE-RELATED"/>
    <property type="match status" value="1"/>
</dbReference>
<feature type="chain" id="PRO_5008889803" evidence="3">
    <location>
        <begin position="19"/>
        <end position="379"/>
    </location>
</feature>
<dbReference type="OrthoDB" id="407355at2759"/>
<gene>
    <name evidence="5" type="primary">CDA_6</name>
    <name evidence="5" type="ORF">A0J61_01405</name>
</gene>
<evidence type="ECO:0000259" key="4">
    <source>
        <dbReference type="PROSITE" id="PS51677"/>
    </source>
</evidence>
<reference evidence="5 6" key="1">
    <citation type="submission" date="2016-03" db="EMBL/GenBank/DDBJ databases">
        <title>Choanephora cucurbitarum.</title>
        <authorList>
            <person name="Min B."/>
            <person name="Park H."/>
            <person name="Park J.-H."/>
            <person name="Shin H.-D."/>
            <person name="Choi I.-G."/>
        </authorList>
    </citation>
    <scope>NUCLEOTIDE SEQUENCE [LARGE SCALE GENOMIC DNA]</scope>
    <source>
        <strain evidence="5 6">KUS-F28377</strain>
    </source>
</reference>